<dbReference type="Proteomes" id="UP000326759">
    <property type="component" value="Unassembled WGS sequence"/>
</dbReference>
<reference evidence="2 3" key="1">
    <citation type="journal article" date="2019" name="PLoS Biol.">
        <title>Sex chromosomes control vertical transmission of feminizing Wolbachia symbionts in an isopod.</title>
        <authorList>
            <person name="Becking T."/>
            <person name="Chebbi M.A."/>
            <person name="Giraud I."/>
            <person name="Moumen B."/>
            <person name="Laverre T."/>
            <person name="Caubet Y."/>
            <person name="Peccoud J."/>
            <person name="Gilbert C."/>
            <person name="Cordaux R."/>
        </authorList>
    </citation>
    <scope>NUCLEOTIDE SEQUENCE [LARGE SCALE GENOMIC DNA]</scope>
    <source>
        <strain evidence="2">ANa2</strain>
        <tissue evidence="2">Whole body excluding digestive tract and cuticle</tissue>
    </source>
</reference>
<evidence type="ECO:0000313" key="3">
    <source>
        <dbReference type="Proteomes" id="UP000326759"/>
    </source>
</evidence>
<feature type="non-terminal residue" evidence="2">
    <location>
        <position position="233"/>
    </location>
</feature>
<feature type="region of interest" description="Disordered" evidence="1">
    <location>
        <begin position="169"/>
        <end position="233"/>
    </location>
</feature>
<organism evidence="2 3">
    <name type="scientific">Armadillidium nasatum</name>
    <dbReference type="NCBI Taxonomy" id="96803"/>
    <lineage>
        <taxon>Eukaryota</taxon>
        <taxon>Metazoa</taxon>
        <taxon>Ecdysozoa</taxon>
        <taxon>Arthropoda</taxon>
        <taxon>Crustacea</taxon>
        <taxon>Multicrustacea</taxon>
        <taxon>Malacostraca</taxon>
        <taxon>Eumalacostraca</taxon>
        <taxon>Peracarida</taxon>
        <taxon>Isopoda</taxon>
        <taxon>Oniscidea</taxon>
        <taxon>Crinocheta</taxon>
        <taxon>Armadillidiidae</taxon>
        <taxon>Armadillidium</taxon>
    </lineage>
</organism>
<name>A0A5N5SR74_9CRUS</name>
<dbReference type="OrthoDB" id="6381461at2759"/>
<sequence>MIELESNNCKVAETARARGGGAPPKPNRYSSIPPQPILGTSGPLNAPGNIKSNAVRGSLPPSGGNRPLARSFSSYSSSPERMEIMYSSQERMHGDGYLSSPERSPRPFPPYITPTTSYEDPYYGTQFPPRSGSVTPVVDDETRSAFYSMRVEQMERQLASLTGLVQKALSTGVPPPPRVDTVPPTPTSLTNSETPLSSPRPNATNQDFLQVPNSAKSSDEIFLRMEKPPKFGR</sequence>
<protein>
    <submittedName>
        <fullName evidence="2">Coiled-coil domain-containing protein</fullName>
    </submittedName>
</protein>
<evidence type="ECO:0000313" key="2">
    <source>
        <dbReference type="EMBL" id="KAB7496654.1"/>
    </source>
</evidence>
<feature type="compositionally biased region" description="Basic and acidic residues" evidence="1">
    <location>
        <begin position="217"/>
        <end position="233"/>
    </location>
</feature>
<comment type="caution">
    <text evidence="2">The sequence shown here is derived from an EMBL/GenBank/DDBJ whole genome shotgun (WGS) entry which is preliminary data.</text>
</comment>
<feature type="region of interest" description="Disordered" evidence="1">
    <location>
        <begin position="1"/>
        <end position="137"/>
    </location>
</feature>
<proteinExistence type="predicted"/>
<feature type="compositionally biased region" description="Pro residues" evidence="1">
    <location>
        <begin position="173"/>
        <end position="186"/>
    </location>
</feature>
<dbReference type="AlphaFoldDB" id="A0A5N5SR74"/>
<gene>
    <name evidence="2" type="ORF">Anas_06244</name>
</gene>
<evidence type="ECO:0000256" key="1">
    <source>
        <dbReference type="SAM" id="MobiDB-lite"/>
    </source>
</evidence>
<dbReference type="EMBL" id="SEYY01021146">
    <property type="protein sequence ID" value="KAB7496654.1"/>
    <property type="molecule type" value="Genomic_DNA"/>
</dbReference>
<keyword evidence="3" id="KW-1185">Reference proteome</keyword>
<feature type="compositionally biased region" description="Polar residues" evidence="1">
    <location>
        <begin position="188"/>
        <end position="216"/>
    </location>
</feature>
<accession>A0A5N5SR74</accession>